<gene>
    <name evidence="1" type="ORF">CK203_097084</name>
</gene>
<evidence type="ECO:0000313" key="1">
    <source>
        <dbReference type="EMBL" id="RVW60266.1"/>
    </source>
</evidence>
<dbReference type="EMBL" id="QGNW01000867">
    <property type="protein sequence ID" value="RVW60266.1"/>
    <property type="molecule type" value="Genomic_DNA"/>
</dbReference>
<sequence length="114" mass="13030">MTVFDGSNFSKWYERVQFSLGVLDLDLAFITDKPPEATDDSTPEQVEQSKAWARSNRLSLMFMRMTIANNIKTSLPQTEFASKFLKSVEERFKRADKSLAGTLMTELTTMKYDG</sequence>
<dbReference type="Proteomes" id="UP000288805">
    <property type="component" value="Unassembled WGS sequence"/>
</dbReference>
<protein>
    <submittedName>
        <fullName evidence="1">Uncharacterized protein</fullName>
    </submittedName>
</protein>
<proteinExistence type="predicted"/>
<evidence type="ECO:0000313" key="2">
    <source>
        <dbReference type="Proteomes" id="UP000288805"/>
    </source>
</evidence>
<comment type="caution">
    <text evidence="1">The sequence shown here is derived from an EMBL/GenBank/DDBJ whole genome shotgun (WGS) entry which is preliminary data.</text>
</comment>
<accession>A0A438FJV3</accession>
<dbReference type="AlphaFoldDB" id="A0A438FJV3"/>
<reference evidence="1 2" key="1">
    <citation type="journal article" date="2018" name="PLoS Genet.">
        <title>Population sequencing reveals clonal diversity and ancestral inbreeding in the grapevine cultivar Chardonnay.</title>
        <authorList>
            <person name="Roach M.J."/>
            <person name="Johnson D.L."/>
            <person name="Bohlmann J."/>
            <person name="van Vuuren H.J."/>
            <person name="Jones S.J."/>
            <person name="Pretorius I.S."/>
            <person name="Schmidt S.A."/>
            <person name="Borneman A.R."/>
        </authorList>
    </citation>
    <scope>NUCLEOTIDE SEQUENCE [LARGE SCALE GENOMIC DNA]</scope>
    <source>
        <strain evidence="2">cv. Chardonnay</strain>
        <tissue evidence="1">Leaf</tissue>
    </source>
</reference>
<name>A0A438FJV3_VITVI</name>
<organism evidence="1 2">
    <name type="scientific">Vitis vinifera</name>
    <name type="common">Grape</name>
    <dbReference type="NCBI Taxonomy" id="29760"/>
    <lineage>
        <taxon>Eukaryota</taxon>
        <taxon>Viridiplantae</taxon>
        <taxon>Streptophyta</taxon>
        <taxon>Embryophyta</taxon>
        <taxon>Tracheophyta</taxon>
        <taxon>Spermatophyta</taxon>
        <taxon>Magnoliopsida</taxon>
        <taxon>eudicotyledons</taxon>
        <taxon>Gunneridae</taxon>
        <taxon>Pentapetalae</taxon>
        <taxon>rosids</taxon>
        <taxon>Vitales</taxon>
        <taxon>Vitaceae</taxon>
        <taxon>Viteae</taxon>
        <taxon>Vitis</taxon>
    </lineage>
</organism>